<dbReference type="SUPFAM" id="SSF55166">
    <property type="entry name" value="Hedgehog/DD-peptidase"/>
    <property type="match status" value="1"/>
</dbReference>
<dbReference type="Pfam" id="PF08291">
    <property type="entry name" value="Peptidase_M15_3"/>
    <property type="match status" value="1"/>
</dbReference>
<evidence type="ECO:0000313" key="3">
    <source>
        <dbReference type="Proteomes" id="UP000319313"/>
    </source>
</evidence>
<proteinExistence type="predicted"/>
<organism evidence="2 3">
    <name type="scientific">Microcystis aeruginosa Ma_SC_T_19800800_S464</name>
    <dbReference type="NCBI Taxonomy" id="2486257"/>
    <lineage>
        <taxon>Bacteria</taxon>
        <taxon>Bacillati</taxon>
        <taxon>Cyanobacteriota</taxon>
        <taxon>Cyanophyceae</taxon>
        <taxon>Oscillatoriophycideae</taxon>
        <taxon>Chroococcales</taxon>
        <taxon>Microcystaceae</taxon>
        <taxon>Microcystis</taxon>
    </lineage>
</organism>
<reference evidence="2 3" key="1">
    <citation type="submission" date="2019-01" db="EMBL/GenBank/DDBJ databases">
        <title>Coherence of Microcystis species and biogeography revealed through population genomics.</title>
        <authorList>
            <person name="Perez-Carrascal O.M."/>
            <person name="Terrat Y."/>
            <person name="Giani A."/>
            <person name="Fortin N."/>
            <person name="Tromas N."/>
            <person name="Shapiro B.J."/>
        </authorList>
    </citation>
    <scope>NUCLEOTIDE SEQUENCE [LARGE SCALE GENOMIC DNA]</scope>
    <source>
        <strain evidence="2">Ma_SC_T_19800800_S464</strain>
    </source>
</reference>
<dbReference type="EMBL" id="SFBL01000200">
    <property type="protein sequence ID" value="TRU21293.1"/>
    <property type="molecule type" value="Genomic_DNA"/>
</dbReference>
<feature type="non-terminal residue" evidence="2">
    <location>
        <position position="1"/>
    </location>
</feature>
<sequence length="147" mass="16622">TMTQTQINWKNPTQKISKYFSVGEVTKGDARRIPQSGGDIERDILQLALELDKIREEWGAPIVVTSWYRPPEVNRAVGGSPNSQHLYGRAVDIRPVNPGSLSKFQAWLDQHWFGALGYGAKKGFVHLDMRNAKGWRSGGQKGPRWNY</sequence>
<gene>
    <name evidence="2" type="ORF">EWV81_20495</name>
</gene>
<comment type="caution">
    <text evidence="2">The sequence shown here is derived from an EMBL/GenBank/DDBJ whole genome shotgun (WGS) entry which is preliminary data.</text>
</comment>
<dbReference type="AlphaFoldDB" id="A0A552DGI0"/>
<feature type="domain" description="Peptidase M15A C-terminal" evidence="1">
    <location>
        <begin position="37"/>
        <end position="128"/>
    </location>
</feature>
<name>A0A552DGI0_MICAE</name>
<dbReference type="InterPro" id="IPR013230">
    <property type="entry name" value="Peptidase_M15A_C"/>
</dbReference>
<dbReference type="InterPro" id="IPR009045">
    <property type="entry name" value="Zn_M74/Hedgehog-like"/>
</dbReference>
<evidence type="ECO:0000259" key="1">
    <source>
        <dbReference type="Pfam" id="PF08291"/>
    </source>
</evidence>
<evidence type="ECO:0000313" key="2">
    <source>
        <dbReference type="EMBL" id="TRU21293.1"/>
    </source>
</evidence>
<dbReference type="Proteomes" id="UP000319313">
    <property type="component" value="Unassembled WGS sequence"/>
</dbReference>
<accession>A0A552DGI0</accession>
<dbReference type="Gene3D" id="3.30.1380.10">
    <property type="match status" value="1"/>
</dbReference>
<protein>
    <submittedName>
        <fullName evidence="2">DUF882 domain-containing protein</fullName>
    </submittedName>
</protein>